<dbReference type="PANTHER" id="PTHR31569">
    <property type="entry name" value="SWIM-TYPE DOMAIN-CONTAINING PROTEIN"/>
    <property type="match status" value="1"/>
</dbReference>
<dbReference type="Pfam" id="PF21599">
    <property type="entry name" value="ZSWIM3_N"/>
    <property type="match status" value="1"/>
</dbReference>
<evidence type="ECO:0000259" key="1">
    <source>
        <dbReference type="Pfam" id="PF21599"/>
    </source>
</evidence>
<comment type="caution">
    <text evidence="2">The sequence shown here is derived from an EMBL/GenBank/DDBJ whole genome shotgun (WGS) entry which is preliminary data.</text>
</comment>
<dbReference type="InterPro" id="IPR052579">
    <property type="entry name" value="Zinc_finger_SWIM"/>
</dbReference>
<dbReference type="EMBL" id="JAFNEN010001263">
    <property type="protein sequence ID" value="KAG8174277.1"/>
    <property type="molecule type" value="Genomic_DNA"/>
</dbReference>
<accession>A0AAV6TQY1</accession>
<dbReference type="InterPro" id="IPR048325">
    <property type="entry name" value="ZSWIM3_N"/>
</dbReference>
<gene>
    <name evidence="2" type="ORF">JTE90_021711</name>
</gene>
<proteinExistence type="predicted"/>
<evidence type="ECO:0000313" key="3">
    <source>
        <dbReference type="Proteomes" id="UP000827092"/>
    </source>
</evidence>
<sequence>MSDNDLSLAVTNDNDLERQSTDDLALDTIVLPFENVSNDNDLERQPTDDLALDTIILPFECGKSFTTYSELEKVVKAYENTHFAVLVKVKSEKWPEGHKNRETLVYKTLVYACKKGQNRHKSEAKGIRPNVTSGKLGCRFKLKISSNRGALVVKEAALDHTGHELT</sequence>
<protein>
    <recommendedName>
        <fullName evidence="1">ZSWIM3 N-terminal domain-containing protein</fullName>
    </recommendedName>
</protein>
<dbReference type="PANTHER" id="PTHR31569:SF4">
    <property type="entry name" value="SWIM-TYPE DOMAIN-CONTAINING PROTEIN"/>
    <property type="match status" value="1"/>
</dbReference>
<dbReference type="AlphaFoldDB" id="A0AAV6TQY1"/>
<dbReference type="Proteomes" id="UP000827092">
    <property type="component" value="Unassembled WGS sequence"/>
</dbReference>
<name>A0AAV6TQY1_9ARAC</name>
<evidence type="ECO:0000313" key="2">
    <source>
        <dbReference type="EMBL" id="KAG8174277.1"/>
    </source>
</evidence>
<feature type="domain" description="ZSWIM3 N-terminal" evidence="1">
    <location>
        <begin position="60"/>
        <end position="160"/>
    </location>
</feature>
<organism evidence="2 3">
    <name type="scientific">Oedothorax gibbosus</name>
    <dbReference type="NCBI Taxonomy" id="931172"/>
    <lineage>
        <taxon>Eukaryota</taxon>
        <taxon>Metazoa</taxon>
        <taxon>Ecdysozoa</taxon>
        <taxon>Arthropoda</taxon>
        <taxon>Chelicerata</taxon>
        <taxon>Arachnida</taxon>
        <taxon>Araneae</taxon>
        <taxon>Araneomorphae</taxon>
        <taxon>Entelegynae</taxon>
        <taxon>Araneoidea</taxon>
        <taxon>Linyphiidae</taxon>
        <taxon>Erigoninae</taxon>
        <taxon>Oedothorax</taxon>
    </lineage>
</organism>
<keyword evidence="3" id="KW-1185">Reference proteome</keyword>
<reference evidence="2 3" key="1">
    <citation type="journal article" date="2022" name="Nat. Ecol. Evol.">
        <title>A masculinizing supergene underlies an exaggerated male reproductive morph in a spider.</title>
        <authorList>
            <person name="Hendrickx F."/>
            <person name="De Corte Z."/>
            <person name="Sonet G."/>
            <person name="Van Belleghem S.M."/>
            <person name="Kostlbacher S."/>
            <person name="Vangestel C."/>
        </authorList>
    </citation>
    <scope>NUCLEOTIDE SEQUENCE [LARGE SCALE GENOMIC DNA]</scope>
    <source>
        <strain evidence="2">W744_W776</strain>
    </source>
</reference>